<evidence type="ECO:0000313" key="3">
    <source>
        <dbReference type="Proteomes" id="UP001274896"/>
    </source>
</evidence>
<dbReference type="EMBL" id="JAUCMX010000002">
    <property type="protein sequence ID" value="KAK3553727.1"/>
    <property type="molecule type" value="Genomic_DNA"/>
</dbReference>
<accession>A0AAE0VB55</accession>
<reference evidence="2" key="1">
    <citation type="submission" date="2023-06" db="EMBL/GenBank/DDBJ databases">
        <title>Male Hemibagrus guttatus genome.</title>
        <authorList>
            <person name="Bian C."/>
        </authorList>
    </citation>
    <scope>NUCLEOTIDE SEQUENCE</scope>
    <source>
        <strain evidence="2">Male_cb2023</strain>
        <tissue evidence="2">Muscle</tissue>
    </source>
</reference>
<evidence type="ECO:0000256" key="1">
    <source>
        <dbReference type="SAM" id="MobiDB-lite"/>
    </source>
</evidence>
<proteinExistence type="predicted"/>
<gene>
    <name evidence="2" type="ORF">QTP70_007590</name>
</gene>
<comment type="caution">
    <text evidence="2">The sequence shown here is derived from an EMBL/GenBank/DDBJ whole genome shotgun (WGS) entry which is preliminary data.</text>
</comment>
<sequence>MPKMSAKKHQAVSPQRPWTLNSLTELQRTGFGRPRPRHGQKLLYWFLAIIQDYNNNLLQLIVTYNTDFSFHPFENIENLLPNNHLKYWVLGNLSKPGARDLPEHILRYHTGCHDSSNMDRIIVRVDKNCLQTLYTVTELEQSVFSQFPPRHGLSMLYWFLHEIKSTDFNLYQLCENGTDRRQAQQSPVEANKAAFQDLLPAEADHTARPDVVTTQEPLPAETNVTAS</sequence>
<feature type="region of interest" description="Disordered" evidence="1">
    <location>
        <begin position="205"/>
        <end position="227"/>
    </location>
</feature>
<dbReference type="AlphaFoldDB" id="A0AAE0VB55"/>
<evidence type="ECO:0000313" key="2">
    <source>
        <dbReference type="EMBL" id="KAK3553727.1"/>
    </source>
</evidence>
<dbReference type="PANTHER" id="PTHR38706:SF2">
    <property type="match status" value="1"/>
</dbReference>
<name>A0AAE0VB55_9TELE</name>
<keyword evidence="3" id="KW-1185">Reference proteome</keyword>
<organism evidence="2 3">
    <name type="scientific">Hemibagrus guttatus</name>
    <dbReference type="NCBI Taxonomy" id="175788"/>
    <lineage>
        <taxon>Eukaryota</taxon>
        <taxon>Metazoa</taxon>
        <taxon>Chordata</taxon>
        <taxon>Craniata</taxon>
        <taxon>Vertebrata</taxon>
        <taxon>Euteleostomi</taxon>
        <taxon>Actinopterygii</taxon>
        <taxon>Neopterygii</taxon>
        <taxon>Teleostei</taxon>
        <taxon>Ostariophysi</taxon>
        <taxon>Siluriformes</taxon>
        <taxon>Bagridae</taxon>
        <taxon>Hemibagrus</taxon>
    </lineage>
</organism>
<dbReference type="Proteomes" id="UP001274896">
    <property type="component" value="Unassembled WGS sequence"/>
</dbReference>
<feature type="compositionally biased region" description="Polar residues" evidence="1">
    <location>
        <begin position="212"/>
        <end position="227"/>
    </location>
</feature>
<dbReference type="PANTHER" id="PTHR38706">
    <property type="entry name" value="SI:CH211-198C19.1-RELATED"/>
    <property type="match status" value="1"/>
</dbReference>
<protein>
    <submittedName>
        <fullName evidence="2">Uncharacterized protein</fullName>
    </submittedName>
</protein>